<dbReference type="Gene3D" id="2.115.10.20">
    <property type="entry name" value="Glycosyl hydrolase domain, family 43"/>
    <property type="match status" value="1"/>
</dbReference>
<keyword evidence="3 5" id="KW-0326">Glycosidase</keyword>
<dbReference type="InterPro" id="IPR023296">
    <property type="entry name" value="Glyco_hydro_beta-prop_sf"/>
</dbReference>
<evidence type="ECO:0000256" key="4">
    <source>
        <dbReference type="PIRSR" id="PIRSR606710-2"/>
    </source>
</evidence>
<evidence type="ECO:0000256" key="3">
    <source>
        <dbReference type="ARBA" id="ARBA00023295"/>
    </source>
</evidence>
<dbReference type="RefSeq" id="WP_251260071.1">
    <property type="nucleotide sequence ID" value="NZ_JAMQGP010000001.1"/>
</dbReference>
<reference evidence="6 7" key="1">
    <citation type="journal article" date="2013" name="Antonie Van Leeuwenhoek">
        <title>Echinimonas agarilytica gen. nov., sp. nov., a new gammaproteobacterium isolated from the sea urchin Strongylocentrotus intermedius.</title>
        <authorList>
            <person name="Nedashkovskaya O.I."/>
            <person name="Stenkova A.M."/>
            <person name="Zhukova N.V."/>
            <person name="Van Trappen S."/>
            <person name="Lee J.S."/>
            <person name="Kim S.B."/>
        </authorList>
    </citation>
    <scope>NUCLEOTIDE SEQUENCE [LARGE SCALE GENOMIC DNA]</scope>
    <source>
        <strain evidence="6 7">KMM 6351</strain>
    </source>
</reference>
<comment type="similarity">
    <text evidence="1 5">Belongs to the glycosyl hydrolase 43 family.</text>
</comment>
<dbReference type="InterPro" id="IPR051795">
    <property type="entry name" value="Glycosyl_Hydrlase_43"/>
</dbReference>
<proteinExistence type="inferred from homology"/>
<sequence length="374" mass="42875">MNKMNFQQLCVLGLASFVNQTTLATEAPQLKYGWVDVFSTELQIPDTVKPILNDQWMRDTFIKQAPDGYYYMTGTIRPEGKSNARVNSPGIQLWRSKDMKDWEDLGLVYNPDHDDSWHGRLGKNKGKRHTVWAPEIHYIESQKTFFIIACTPYPERGTFVLRSTSGKAEGPYIDIAGSQDSPIINAIDGSLFEDDDGTVYLVSLSHKIARMKDDMSDVAEPFKKIKQQQYTPEPNVLEGAYIVKEGGQYHLILSAFSTELPDGSYNYQAGRKGNVYPNNKEMWEHFYSYDVIVASANSPYGPYSERYTSIVGAGHNNFFKDQDGRWWSTHFSNPWKTKNKRSFRELASAIPLRIEDGKFYPDFEYSKKYYGPNN</sequence>
<dbReference type="EMBL" id="JAMQGP010000001">
    <property type="protein sequence ID" value="MCM2678711.1"/>
    <property type="molecule type" value="Genomic_DNA"/>
</dbReference>
<feature type="site" description="Important for catalytic activity, responsible for pKa modulation of the active site Glu and correct orientation of both the proton donor and substrate" evidence="4">
    <location>
        <position position="188"/>
    </location>
</feature>
<dbReference type="SUPFAM" id="SSF75005">
    <property type="entry name" value="Arabinanase/levansucrase/invertase"/>
    <property type="match status" value="1"/>
</dbReference>
<evidence type="ECO:0000256" key="2">
    <source>
        <dbReference type="ARBA" id="ARBA00022801"/>
    </source>
</evidence>
<comment type="caution">
    <text evidence="6">The sequence shown here is derived from an EMBL/GenBank/DDBJ whole genome shotgun (WGS) entry which is preliminary data.</text>
</comment>
<dbReference type="PANTHER" id="PTHR42812:SF14">
    <property type="entry name" value="SECRETED PROTEIN"/>
    <property type="match status" value="1"/>
</dbReference>
<dbReference type="Proteomes" id="UP001165393">
    <property type="component" value="Unassembled WGS sequence"/>
</dbReference>
<evidence type="ECO:0000313" key="7">
    <source>
        <dbReference type="Proteomes" id="UP001165393"/>
    </source>
</evidence>
<evidence type="ECO:0000313" key="6">
    <source>
        <dbReference type="EMBL" id="MCM2678711.1"/>
    </source>
</evidence>
<dbReference type="InterPro" id="IPR006710">
    <property type="entry name" value="Glyco_hydro_43"/>
</dbReference>
<dbReference type="Pfam" id="PF04616">
    <property type="entry name" value="Glyco_hydro_43"/>
    <property type="match status" value="1"/>
</dbReference>
<keyword evidence="7" id="KW-1185">Reference proteome</keyword>
<evidence type="ECO:0000256" key="5">
    <source>
        <dbReference type="RuleBase" id="RU361187"/>
    </source>
</evidence>
<gene>
    <name evidence="6" type="ORF">NAF29_03365</name>
</gene>
<name>A0AA41W4P8_9GAMM</name>
<organism evidence="6 7">
    <name type="scientific">Echinimonas agarilytica</name>
    <dbReference type="NCBI Taxonomy" id="1215918"/>
    <lineage>
        <taxon>Bacteria</taxon>
        <taxon>Pseudomonadati</taxon>
        <taxon>Pseudomonadota</taxon>
        <taxon>Gammaproteobacteria</taxon>
        <taxon>Alteromonadales</taxon>
        <taxon>Echinimonadaceae</taxon>
        <taxon>Echinimonas</taxon>
    </lineage>
</organism>
<keyword evidence="2 5" id="KW-0378">Hydrolase</keyword>
<evidence type="ECO:0000256" key="1">
    <source>
        <dbReference type="ARBA" id="ARBA00009865"/>
    </source>
</evidence>
<dbReference type="PANTHER" id="PTHR42812">
    <property type="entry name" value="BETA-XYLOSIDASE"/>
    <property type="match status" value="1"/>
</dbReference>
<dbReference type="GO" id="GO:0004553">
    <property type="term" value="F:hydrolase activity, hydrolyzing O-glycosyl compounds"/>
    <property type="evidence" value="ECO:0007669"/>
    <property type="project" value="InterPro"/>
</dbReference>
<dbReference type="AlphaFoldDB" id="A0AA41W4P8"/>
<dbReference type="GO" id="GO:0005975">
    <property type="term" value="P:carbohydrate metabolic process"/>
    <property type="evidence" value="ECO:0007669"/>
    <property type="project" value="InterPro"/>
</dbReference>
<protein>
    <submittedName>
        <fullName evidence="6">Family 43 glycosylhydrolase</fullName>
    </submittedName>
</protein>
<dbReference type="CDD" id="cd08986">
    <property type="entry name" value="GH43-like"/>
    <property type="match status" value="1"/>
</dbReference>
<accession>A0AA41W4P8</accession>